<dbReference type="EMBL" id="JAYMYR010000010">
    <property type="protein sequence ID" value="KAK7336008.1"/>
    <property type="molecule type" value="Genomic_DNA"/>
</dbReference>
<accession>A0AAN9LM73</accession>
<dbReference type="AlphaFoldDB" id="A0AAN9LM73"/>
<proteinExistence type="predicted"/>
<dbReference type="InterPro" id="IPR025322">
    <property type="entry name" value="PADRE_dom"/>
</dbReference>
<sequence length="242" mass="27173">MPFSCWISAKNPKTTLLQIVHRGGHVELHDKPVTAAEIMCRYPRCCVAYPYVFQQPWAVVEPDEELVLGQKYYVVPMSTIRKLQGLSPRSSPSPASEIVTSSSFDKLRNTQSSKEKEDDGMLSTCCVFMNKSTATQTDNYKQHSKNKIDIRNLSINVNDNNGGLSHDNCFVSLFNGGRTKANVGDMRKETRTSSNRAYPRNDNILASNRTHDLTGKGLRSSPKKVWSSSDHWLPSLESITEE</sequence>
<comment type="caution">
    <text evidence="2">The sequence shown here is derived from an EMBL/GenBank/DDBJ whole genome shotgun (WGS) entry which is preliminary data.</text>
</comment>
<reference evidence="2 3" key="1">
    <citation type="submission" date="2024-01" db="EMBL/GenBank/DDBJ databases">
        <title>The genomes of 5 underutilized Papilionoideae crops provide insights into root nodulation and disease resistanc.</title>
        <authorList>
            <person name="Jiang F."/>
        </authorList>
    </citation>
    <scope>NUCLEOTIDE SEQUENCE [LARGE SCALE GENOMIC DNA]</scope>
    <source>
        <strain evidence="2">JINMINGXINNONG_FW02</strain>
        <tissue evidence="2">Leaves</tissue>
    </source>
</reference>
<organism evidence="2 3">
    <name type="scientific">Phaseolus coccineus</name>
    <name type="common">Scarlet runner bean</name>
    <name type="synonym">Phaseolus multiflorus</name>
    <dbReference type="NCBI Taxonomy" id="3886"/>
    <lineage>
        <taxon>Eukaryota</taxon>
        <taxon>Viridiplantae</taxon>
        <taxon>Streptophyta</taxon>
        <taxon>Embryophyta</taxon>
        <taxon>Tracheophyta</taxon>
        <taxon>Spermatophyta</taxon>
        <taxon>Magnoliopsida</taxon>
        <taxon>eudicotyledons</taxon>
        <taxon>Gunneridae</taxon>
        <taxon>Pentapetalae</taxon>
        <taxon>rosids</taxon>
        <taxon>fabids</taxon>
        <taxon>Fabales</taxon>
        <taxon>Fabaceae</taxon>
        <taxon>Papilionoideae</taxon>
        <taxon>50 kb inversion clade</taxon>
        <taxon>NPAAA clade</taxon>
        <taxon>indigoferoid/millettioid clade</taxon>
        <taxon>Phaseoleae</taxon>
        <taxon>Phaseolus</taxon>
    </lineage>
</organism>
<evidence type="ECO:0008006" key="4">
    <source>
        <dbReference type="Google" id="ProtNLM"/>
    </source>
</evidence>
<evidence type="ECO:0000256" key="1">
    <source>
        <dbReference type="SAM" id="MobiDB-lite"/>
    </source>
</evidence>
<keyword evidence="3" id="KW-1185">Reference proteome</keyword>
<evidence type="ECO:0000313" key="2">
    <source>
        <dbReference type="EMBL" id="KAK7336008.1"/>
    </source>
</evidence>
<feature type="region of interest" description="Disordered" evidence="1">
    <location>
        <begin position="185"/>
        <end position="229"/>
    </location>
</feature>
<name>A0AAN9LM73_PHACN</name>
<gene>
    <name evidence="2" type="ORF">VNO80_28203</name>
</gene>
<protein>
    <recommendedName>
        <fullName evidence="4">DUF4228 domain-containing protein</fullName>
    </recommendedName>
</protein>
<evidence type="ECO:0000313" key="3">
    <source>
        <dbReference type="Proteomes" id="UP001374584"/>
    </source>
</evidence>
<dbReference type="PANTHER" id="PTHR33052">
    <property type="entry name" value="DUF4228 DOMAIN PROTEIN-RELATED"/>
    <property type="match status" value="1"/>
</dbReference>
<dbReference type="Pfam" id="PF14009">
    <property type="entry name" value="PADRE"/>
    <property type="match status" value="1"/>
</dbReference>
<dbReference type="Proteomes" id="UP001374584">
    <property type="component" value="Unassembled WGS sequence"/>
</dbReference>